<accession>A0A1Z4KPR9</accession>
<sequence length="38" mass="4365">MTEFLRIAIAVGQAKCFFETPHYTYWSFNPVNLEGIGI</sequence>
<dbReference type="AlphaFoldDB" id="A0A1Z4KPR9"/>
<evidence type="ECO:0000313" key="1">
    <source>
        <dbReference type="EMBL" id="BAY70949.1"/>
    </source>
</evidence>
<proteinExistence type="predicted"/>
<reference evidence="1 2" key="1">
    <citation type="submission" date="2017-06" db="EMBL/GenBank/DDBJ databases">
        <title>Genome sequencing of cyanobaciteial culture collection at National Institute for Environmental Studies (NIES).</title>
        <authorList>
            <person name="Hirose Y."/>
            <person name="Shimura Y."/>
            <person name="Fujisawa T."/>
            <person name="Nakamura Y."/>
            <person name="Kawachi M."/>
        </authorList>
    </citation>
    <scope>NUCLEOTIDE SEQUENCE [LARGE SCALE GENOMIC DNA]</scope>
    <source>
        <strain evidence="1 2">NIES-23</strain>
    </source>
</reference>
<organism evidence="1 2">
    <name type="scientific">Trichormus variabilis NIES-23</name>
    <dbReference type="NCBI Taxonomy" id="1973479"/>
    <lineage>
        <taxon>Bacteria</taxon>
        <taxon>Bacillati</taxon>
        <taxon>Cyanobacteriota</taxon>
        <taxon>Cyanophyceae</taxon>
        <taxon>Nostocales</taxon>
        <taxon>Nostocaceae</taxon>
        <taxon>Trichormus</taxon>
    </lineage>
</organism>
<evidence type="ECO:0000313" key="2">
    <source>
        <dbReference type="Proteomes" id="UP000217507"/>
    </source>
</evidence>
<dbReference type="Proteomes" id="UP000217507">
    <property type="component" value="Chromosome"/>
</dbReference>
<name>A0A1Z4KPR9_ANAVA</name>
<dbReference type="EMBL" id="AP018216">
    <property type="protein sequence ID" value="BAY70949.1"/>
    <property type="molecule type" value="Genomic_DNA"/>
</dbReference>
<protein>
    <submittedName>
        <fullName evidence="1">Uncharacterized protein</fullName>
    </submittedName>
</protein>
<gene>
    <name evidence="1" type="ORF">NIES23_37610</name>
</gene>